<sequence>MQSPPRLVRRPAIVSAALAPVFFIGGTLVAEALWPGFDPVTQTISELAAGDAPTRVFMTIMFALTGVSHLVTSVYAVGIGRPGRIALGLAGLATIGVAAFPLPTIASSSTAHTLAALAGFVLLAVWPVLGMRSSRDYPWLIRPGGAVLGTLLLGGLCLWFLSVWTSPDNSLLGVSERAAANLESLWPLVIVAALALRQRRARVPQP</sequence>
<feature type="transmembrane region" description="Helical" evidence="1">
    <location>
        <begin position="111"/>
        <end position="131"/>
    </location>
</feature>
<protein>
    <submittedName>
        <fullName evidence="2">DUF998 domain-containing protein</fullName>
    </submittedName>
</protein>
<accession>A0ABY5FTY7</accession>
<reference evidence="2" key="1">
    <citation type="submission" date="2022-07" db="EMBL/GenBank/DDBJ databases">
        <title>Taxonomic analysis of Microcella humidisoli nov. sp., isolated from riverside soil.</title>
        <authorList>
            <person name="Molina K.M."/>
            <person name="Kim S.B."/>
        </authorList>
    </citation>
    <scope>NUCLEOTIDE SEQUENCE</scope>
    <source>
        <strain evidence="2">MMS21-STM10</strain>
    </source>
</reference>
<gene>
    <name evidence="2" type="ORF">NNL39_08740</name>
</gene>
<evidence type="ECO:0000256" key="1">
    <source>
        <dbReference type="SAM" id="Phobius"/>
    </source>
</evidence>
<dbReference type="RefSeq" id="WP_255158905.1">
    <property type="nucleotide sequence ID" value="NZ_CP101497.1"/>
</dbReference>
<organism evidence="2 3">
    <name type="scientific">Microcella humidisoli</name>
    <dbReference type="NCBI Taxonomy" id="2963406"/>
    <lineage>
        <taxon>Bacteria</taxon>
        <taxon>Bacillati</taxon>
        <taxon>Actinomycetota</taxon>
        <taxon>Actinomycetes</taxon>
        <taxon>Micrococcales</taxon>
        <taxon>Microbacteriaceae</taxon>
        <taxon>Microcella</taxon>
    </lineage>
</organism>
<keyword evidence="3" id="KW-1185">Reference proteome</keyword>
<feature type="transmembrane region" description="Helical" evidence="1">
    <location>
        <begin position="57"/>
        <end position="78"/>
    </location>
</feature>
<evidence type="ECO:0000313" key="3">
    <source>
        <dbReference type="Proteomes" id="UP001060039"/>
    </source>
</evidence>
<dbReference type="InterPro" id="IPR009339">
    <property type="entry name" value="DUF998"/>
</dbReference>
<proteinExistence type="predicted"/>
<keyword evidence="1" id="KW-0472">Membrane</keyword>
<dbReference type="Proteomes" id="UP001060039">
    <property type="component" value="Chromosome"/>
</dbReference>
<evidence type="ECO:0000313" key="2">
    <source>
        <dbReference type="EMBL" id="UTT61764.1"/>
    </source>
</evidence>
<feature type="transmembrane region" description="Helical" evidence="1">
    <location>
        <begin position="12"/>
        <end position="37"/>
    </location>
</feature>
<feature type="transmembrane region" description="Helical" evidence="1">
    <location>
        <begin position="85"/>
        <end position="105"/>
    </location>
</feature>
<keyword evidence="1" id="KW-1133">Transmembrane helix</keyword>
<feature type="transmembrane region" description="Helical" evidence="1">
    <location>
        <begin position="143"/>
        <end position="166"/>
    </location>
</feature>
<dbReference type="EMBL" id="CP101497">
    <property type="protein sequence ID" value="UTT61764.1"/>
    <property type="molecule type" value="Genomic_DNA"/>
</dbReference>
<dbReference type="Pfam" id="PF06197">
    <property type="entry name" value="DUF998"/>
    <property type="match status" value="1"/>
</dbReference>
<name>A0ABY5FTY7_9MICO</name>
<keyword evidence="1" id="KW-0812">Transmembrane</keyword>